<organism evidence="2 3">
    <name type="scientific">Galdieria partita</name>
    <dbReference type="NCBI Taxonomy" id="83374"/>
    <lineage>
        <taxon>Eukaryota</taxon>
        <taxon>Rhodophyta</taxon>
        <taxon>Bangiophyceae</taxon>
        <taxon>Galdieriales</taxon>
        <taxon>Galdieriaceae</taxon>
        <taxon>Galdieria</taxon>
    </lineage>
</organism>
<reference evidence="2" key="2">
    <citation type="submission" date="2022-01" db="EMBL/GenBank/DDBJ databases">
        <authorList>
            <person name="Hirooka S."/>
            <person name="Miyagishima S.Y."/>
        </authorList>
    </citation>
    <scope>NUCLEOTIDE SEQUENCE</scope>
    <source>
        <strain evidence="2">NBRC 102759</strain>
    </source>
</reference>
<dbReference type="Proteomes" id="UP001061958">
    <property type="component" value="Unassembled WGS sequence"/>
</dbReference>
<protein>
    <recommendedName>
        <fullName evidence="4">Nitrogen permease regulator 2</fullName>
    </recommendedName>
</protein>
<dbReference type="GO" id="GO:1904262">
    <property type="term" value="P:negative regulation of TORC1 signaling"/>
    <property type="evidence" value="ECO:0007669"/>
    <property type="project" value="TreeGrafter"/>
</dbReference>
<gene>
    <name evidence="2" type="ORF">GpartN1_g594.t1</name>
</gene>
<dbReference type="GO" id="GO:0005774">
    <property type="term" value="C:vacuolar membrane"/>
    <property type="evidence" value="ECO:0007669"/>
    <property type="project" value="TreeGrafter"/>
</dbReference>
<dbReference type="GO" id="GO:0010508">
    <property type="term" value="P:positive regulation of autophagy"/>
    <property type="evidence" value="ECO:0007669"/>
    <property type="project" value="TreeGrafter"/>
</dbReference>
<evidence type="ECO:0000313" key="2">
    <source>
        <dbReference type="EMBL" id="GJQ08803.1"/>
    </source>
</evidence>
<accession>A0A9C7PQK6</accession>
<dbReference type="PANTHER" id="PTHR12991">
    <property type="entry name" value="NITROGEN PERMEASE REGULATOR 2/TUMOR SUPPRESSOR CANDIDATE 4"/>
    <property type="match status" value="1"/>
</dbReference>
<name>A0A9C7PQK6_9RHOD</name>
<dbReference type="InterPro" id="IPR009348">
    <property type="entry name" value="NPR2-like"/>
</dbReference>
<dbReference type="EMBL" id="BQMJ01000004">
    <property type="protein sequence ID" value="GJQ08803.1"/>
    <property type="molecule type" value="Genomic_DNA"/>
</dbReference>
<evidence type="ECO:0000256" key="1">
    <source>
        <dbReference type="ARBA" id="ARBA00008433"/>
    </source>
</evidence>
<evidence type="ECO:0000313" key="3">
    <source>
        <dbReference type="Proteomes" id="UP001061958"/>
    </source>
</evidence>
<dbReference type="GO" id="GO:0005096">
    <property type="term" value="F:GTPase activator activity"/>
    <property type="evidence" value="ECO:0007669"/>
    <property type="project" value="TreeGrafter"/>
</dbReference>
<dbReference type="Pfam" id="PF06218">
    <property type="entry name" value="NPR2"/>
    <property type="match status" value="2"/>
</dbReference>
<sequence length="492" mass="56200">MSQSSSLTYRKISSVFLAEFDNVAGPRNSICIQPYSVEPVSIEVFEKVYEFLIPKRSLYGQIVSVQVDNFTLIGKPTQVEGSQYERNAYLFNIGFVLESSPEEHPFLVRDMVPVVLKLSAELLSLEKERGLLSRQDWQSRTTLRTKLSKMVNQLFEKGSHFLVFDASHASYLKVLSCNPKYTQGLSGLVNSSRRLRLDHVPVAIVAPMLVRKFASQIDPNVSQISLHINGVYCIDQIASLTNLDRERVFRSIRLLLDADMIRCIDIFRFQNRYEPTSKLYVVKEDVSFWEQCHRLVRYNSQSLFGKVGSTNREGSLFSSGTRRQSGGHTIDSFSQSKSSFVSLKTGSCNFSNGNSSITHHVLECYYYLYDSLNRKEQVEQLVEFHWEILQTIDIRKWIAFGMLTGIIRRVYEYPICMKHSCLSDIASLLEREVEAQSSSSVRIDATLLQELLNGRHCTDELGCLLKVPLNILETTLSSYPNEIQVWWIGDSP</sequence>
<proteinExistence type="inferred from homology"/>
<reference evidence="2" key="1">
    <citation type="journal article" date="2022" name="Proc. Natl. Acad. Sci. U.S.A.">
        <title>Life cycle and functional genomics of the unicellular red alga Galdieria for elucidating algal and plant evolution and industrial use.</title>
        <authorList>
            <person name="Hirooka S."/>
            <person name="Itabashi T."/>
            <person name="Ichinose T.M."/>
            <person name="Onuma R."/>
            <person name="Fujiwara T."/>
            <person name="Yamashita S."/>
            <person name="Jong L.W."/>
            <person name="Tomita R."/>
            <person name="Iwane A.H."/>
            <person name="Miyagishima S.Y."/>
        </authorList>
    </citation>
    <scope>NUCLEOTIDE SEQUENCE</scope>
    <source>
        <strain evidence="2">NBRC 102759</strain>
    </source>
</reference>
<evidence type="ECO:0008006" key="4">
    <source>
        <dbReference type="Google" id="ProtNLM"/>
    </source>
</evidence>
<comment type="similarity">
    <text evidence="1">Belongs to the NPR2 family.</text>
</comment>
<dbReference type="GO" id="GO:1990130">
    <property type="term" value="C:GATOR1 complex"/>
    <property type="evidence" value="ECO:0007669"/>
    <property type="project" value="TreeGrafter"/>
</dbReference>
<comment type="caution">
    <text evidence="2">The sequence shown here is derived from an EMBL/GenBank/DDBJ whole genome shotgun (WGS) entry which is preliminary data.</text>
</comment>
<dbReference type="AlphaFoldDB" id="A0A9C7PQK6"/>
<keyword evidence="3" id="KW-1185">Reference proteome</keyword>
<dbReference type="PANTHER" id="PTHR12991:SF10">
    <property type="entry name" value="GATOR COMPLEX PROTEIN NPRL2"/>
    <property type="match status" value="1"/>
</dbReference>
<dbReference type="OrthoDB" id="338854at2759"/>